<comment type="caution">
    <text evidence="1">The sequence shown here is derived from an EMBL/GenBank/DDBJ whole genome shotgun (WGS) entry which is preliminary data.</text>
</comment>
<dbReference type="InterPro" id="IPR022476">
    <property type="entry name" value="Spore_YabP/YqfC"/>
</dbReference>
<reference evidence="1" key="1">
    <citation type="journal article" date="2021" name="PeerJ">
        <title>Extensive microbial diversity within the chicken gut microbiome revealed by metagenomics and culture.</title>
        <authorList>
            <person name="Gilroy R."/>
            <person name="Ravi A."/>
            <person name="Getino M."/>
            <person name="Pursley I."/>
            <person name="Horton D.L."/>
            <person name="Alikhan N.F."/>
            <person name="Baker D."/>
            <person name="Gharbi K."/>
            <person name="Hall N."/>
            <person name="Watson M."/>
            <person name="Adriaenssens E.M."/>
            <person name="Foster-Nyarko E."/>
            <person name="Jarju S."/>
            <person name="Secka A."/>
            <person name="Antonio M."/>
            <person name="Oren A."/>
            <person name="Chaudhuri R.R."/>
            <person name="La Ragione R."/>
            <person name="Hildebrand F."/>
            <person name="Pallen M.J."/>
        </authorList>
    </citation>
    <scope>NUCLEOTIDE SEQUENCE</scope>
    <source>
        <strain evidence="1">ChiGjej1B1-14440</strain>
    </source>
</reference>
<gene>
    <name evidence="1" type="primary">yabP</name>
    <name evidence="1" type="ORF">H9980_11470</name>
</gene>
<evidence type="ECO:0000313" key="2">
    <source>
        <dbReference type="Proteomes" id="UP000886724"/>
    </source>
</evidence>
<dbReference type="Gene3D" id="2.60.40.2000">
    <property type="match status" value="1"/>
</dbReference>
<dbReference type="PIRSF" id="PIRSF011576">
    <property type="entry name" value="YabP"/>
    <property type="match status" value="1"/>
</dbReference>
<sequence>MDNNSNGIRFEHTPYHNVYLKDRKNIELTGVKRIESFDSLEFLIETSLGFLNIKGTELSLTRLDQEKNEVSIKGNIDAISYVSSKKSPKSKESVFNKLLK</sequence>
<protein>
    <submittedName>
        <fullName evidence="1">Sporulation protein YabP</fullName>
    </submittedName>
</protein>
<name>A0A9D1XNH2_9FIRM</name>
<dbReference type="Proteomes" id="UP000886724">
    <property type="component" value="Unassembled WGS sequence"/>
</dbReference>
<dbReference type="InterPro" id="IPR012504">
    <property type="entry name" value="Spore_YabP"/>
</dbReference>
<reference evidence="1" key="2">
    <citation type="submission" date="2021-04" db="EMBL/GenBank/DDBJ databases">
        <authorList>
            <person name="Gilroy R."/>
        </authorList>
    </citation>
    <scope>NUCLEOTIDE SEQUENCE</scope>
    <source>
        <strain evidence="1">ChiGjej1B1-14440</strain>
    </source>
</reference>
<dbReference type="EMBL" id="DXET01000255">
    <property type="protein sequence ID" value="HIX82569.1"/>
    <property type="molecule type" value="Genomic_DNA"/>
</dbReference>
<dbReference type="GO" id="GO:0030435">
    <property type="term" value="P:sporulation resulting in formation of a cellular spore"/>
    <property type="evidence" value="ECO:0007669"/>
    <property type="project" value="InterPro"/>
</dbReference>
<accession>A0A9D1XNH2</accession>
<proteinExistence type="predicted"/>
<organism evidence="1 2">
    <name type="scientific">Candidatus Erysipelatoclostridium merdavium</name>
    <dbReference type="NCBI Taxonomy" id="2838566"/>
    <lineage>
        <taxon>Bacteria</taxon>
        <taxon>Bacillati</taxon>
        <taxon>Bacillota</taxon>
        <taxon>Erysipelotrichia</taxon>
        <taxon>Erysipelotrichales</taxon>
        <taxon>Erysipelotrichales incertae sedis</taxon>
    </lineage>
</organism>
<dbReference type="NCBIfam" id="TIGR02892">
    <property type="entry name" value="spore_yabP"/>
    <property type="match status" value="1"/>
</dbReference>
<evidence type="ECO:0000313" key="1">
    <source>
        <dbReference type="EMBL" id="HIX82569.1"/>
    </source>
</evidence>
<dbReference type="AlphaFoldDB" id="A0A9D1XNH2"/>
<dbReference type="InterPro" id="IPR038705">
    <property type="entry name" value="YabP_sf"/>
</dbReference>
<dbReference type="Pfam" id="PF07873">
    <property type="entry name" value="YabP"/>
    <property type="match status" value="1"/>
</dbReference>